<name>A0AAU9M255_9ASTR</name>
<sequence>MMDKASGEKTVTDVGDNNDRVDKSLKDTNNEETDFTAQKIRNLLTELNKAVIMKDKRKFEKESNVIRRRKCKVPNYEWSPFVDRLTRNEVVMDEKEFEFTRLKEFTLMLEMFIGNLDVKTKFSDVGLTGRYLIIDHVKRIGTVESRYRKIPRMLQWFFCNYLMTQNHPMHSELYSKEAKLMRVVWEVPDIGHECGLYLMRHMECYKGDLEGKWETRFKGIKHSDVAVLSRLRFVRNMSKQ</sequence>
<feature type="region of interest" description="Disordered" evidence="1">
    <location>
        <begin position="1"/>
        <end position="28"/>
    </location>
</feature>
<evidence type="ECO:0008006" key="4">
    <source>
        <dbReference type="Google" id="ProtNLM"/>
    </source>
</evidence>
<evidence type="ECO:0000256" key="1">
    <source>
        <dbReference type="SAM" id="MobiDB-lite"/>
    </source>
</evidence>
<evidence type="ECO:0000313" key="3">
    <source>
        <dbReference type="Proteomes" id="UP001157418"/>
    </source>
</evidence>
<dbReference type="Proteomes" id="UP001157418">
    <property type="component" value="Unassembled WGS sequence"/>
</dbReference>
<proteinExistence type="predicted"/>
<keyword evidence="3" id="KW-1185">Reference proteome</keyword>
<dbReference type="AlphaFoldDB" id="A0AAU9M255"/>
<accession>A0AAU9M255</accession>
<protein>
    <recommendedName>
        <fullName evidence="4">Ubiquitin-like protease family profile domain-containing protein</fullName>
    </recommendedName>
</protein>
<reference evidence="2 3" key="1">
    <citation type="submission" date="2022-01" db="EMBL/GenBank/DDBJ databases">
        <authorList>
            <person name="Xiong W."/>
            <person name="Schranz E."/>
        </authorList>
    </citation>
    <scope>NUCLEOTIDE SEQUENCE [LARGE SCALE GENOMIC DNA]</scope>
</reference>
<gene>
    <name evidence="2" type="ORF">LVIROSA_LOCUS5760</name>
</gene>
<evidence type="ECO:0000313" key="2">
    <source>
        <dbReference type="EMBL" id="CAH1418144.1"/>
    </source>
</evidence>
<organism evidence="2 3">
    <name type="scientific">Lactuca virosa</name>
    <dbReference type="NCBI Taxonomy" id="75947"/>
    <lineage>
        <taxon>Eukaryota</taxon>
        <taxon>Viridiplantae</taxon>
        <taxon>Streptophyta</taxon>
        <taxon>Embryophyta</taxon>
        <taxon>Tracheophyta</taxon>
        <taxon>Spermatophyta</taxon>
        <taxon>Magnoliopsida</taxon>
        <taxon>eudicotyledons</taxon>
        <taxon>Gunneridae</taxon>
        <taxon>Pentapetalae</taxon>
        <taxon>asterids</taxon>
        <taxon>campanulids</taxon>
        <taxon>Asterales</taxon>
        <taxon>Asteraceae</taxon>
        <taxon>Cichorioideae</taxon>
        <taxon>Cichorieae</taxon>
        <taxon>Lactucinae</taxon>
        <taxon>Lactuca</taxon>
    </lineage>
</organism>
<comment type="caution">
    <text evidence="2">The sequence shown here is derived from an EMBL/GenBank/DDBJ whole genome shotgun (WGS) entry which is preliminary data.</text>
</comment>
<dbReference type="EMBL" id="CAKMRJ010000113">
    <property type="protein sequence ID" value="CAH1418144.1"/>
    <property type="molecule type" value="Genomic_DNA"/>
</dbReference>